<comment type="caution">
    <text evidence="6">The sequence shown here is derived from an EMBL/GenBank/DDBJ whole genome shotgun (WGS) entry which is preliminary data.</text>
</comment>
<dbReference type="FunFam" id="3.10.450.10:FF:000001">
    <property type="entry name" value="Cystatin-A"/>
    <property type="match status" value="1"/>
</dbReference>
<dbReference type="AlphaFoldDB" id="A0A8J1Y669"/>
<evidence type="ECO:0000256" key="5">
    <source>
        <dbReference type="ARBA" id="ARBA00022704"/>
    </source>
</evidence>
<comment type="subcellular location">
    <subcellularLocation>
        <location evidence="1">Cytoplasm</location>
    </subcellularLocation>
</comment>
<dbReference type="SMART" id="SM00043">
    <property type="entry name" value="CY"/>
    <property type="match status" value="1"/>
</dbReference>
<keyword evidence="4" id="KW-0646">Protease inhibitor</keyword>
<name>A0A8J1Y669_OWEFU</name>
<dbReference type="PANTHER" id="PTHR11414">
    <property type="entry name" value="CYSTATIN FAMILY MEMBER"/>
    <property type="match status" value="1"/>
</dbReference>
<reference evidence="6" key="1">
    <citation type="submission" date="2022-03" db="EMBL/GenBank/DDBJ databases">
        <authorList>
            <person name="Martin C."/>
        </authorList>
    </citation>
    <scope>NUCLEOTIDE SEQUENCE</scope>
</reference>
<proteinExistence type="inferred from homology"/>
<evidence type="ECO:0000256" key="2">
    <source>
        <dbReference type="ARBA" id="ARBA00009403"/>
    </source>
</evidence>
<protein>
    <submittedName>
        <fullName evidence="6">Uncharacterized protein</fullName>
    </submittedName>
</protein>
<dbReference type="GO" id="GO:0004869">
    <property type="term" value="F:cysteine-type endopeptidase inhibitor activity"/>
    <property type="evidence" value="ECO:0007669"/>
    <property type="project" value="UniProtKB-KW"/>
</dbReference>
<evidence type="ECO:0000313" key="7">
    <source>
        <dbReference type="Proteomes" id="UP000749559"/>
    </source>
</evidence>
<dbReference type="InterPro" id="IPR046350">
    <property type="entry name" value="Cystatin_sf"/>
</dbReference>
<keyword evidence="7" id="KW-1185">Reference proteome</keyword>
<dbReference type="InterPro" id="IPR000010">
    <property type="entry name" value="Cystatin_dom"/>
</dbReference>
<dbReference type="PRINTS" id="PR00295">
    <property type="entry name" value="STEFINA"/>
</dbReference>
<gene>
    <name evidence="6" type="ORF">OFUS_LOCUS18844</name>
</gene>
<dbReference type="Proteomes" id="UP000749559">
    <property type="component" value="Unassembled WGS sequence"/>
</dbReference>
<organism evidence="6 7">
    <name type="scientific">Owenia fusiformis</name>
    <name type="common">Polychaete worm</name>
    <dbReference type="NCBI Taxonomy" id="6347"/>
    <lineage>
        <taxon>Eukaryota</taxon>
        <taxon>Metazoa</taxon>
        <taxon>Spiralia</taxon>
        <taxon>Lophotrochozoa</taxon>
        <taxon>Annelida</taxon>
        <taxon>Polychaeta</taxon>
        <taxon>Sedentaria</taxon>
        <taxon>Canalipalpata</taxon>
        <taxon>Sabellida</taxon>
        <taxon>Oweniida</taxon>
        <taxon>Oweniidae</taxon>
        <taxon>Owenia</taxon>
    </lineage>
</organism>
<dbReference type="InterPro" id="IPR001713">
    <property type="entry name" value="Prot_inh_stefin"/>
</dbReference>
<evidence type="ECO:0000256" key="1">
    <source>
        <dbReference type="ARBA" id="ARBA00004496"/>
    </source>
</evidence>
<dbReference type="Pfam" id="PF00031">
    <property type="entry name" value="Cystatin"/>
    <property type="match status" value="1"/>
</dbReference>
<dbReference type="SUPFAM" id="SSF54403">
    <property type="entry name" value="Cystatin/monellin"/>
    <property type="match status" value="1"/>
</dbReference>
<dbReference type="EMBL" id="CAIIXF020000009">
    <property type="protein sequence ID" value="CAH1794078.1"/>
    <property type="molecule type" value="Genomic_DNA"/>
</dbReference>
<evidence type="ECO:0000256" key="4">
    <source>
        <dbReference type="ARBA" id="ARBA00022690"/>
    </source>
</evidence>
<sequence length="124" mass="13791">MDKTIVCLLILGCLVGISHCGQPGRPGVMMPGGVSEESPATAEDQELANKVKDAVERAEERTFEKFEAKTVRTQVVNGWFHYVKVDVGNGEFIHVKIHQHWNGKISLQSYRAGKTSDDPLESFY</sequence>
<evidence type="ECO:0000313" key="6">
    <source>
        <dbReference type="EMBL" id="CAH1794078.1"/>
    </source>
</evidence>
<accession>A0A8J1Y669</accession>
<dbReference type="PANTHER" id="PTHR11414:SF20">
    <property type="entry name" value="CYSTATIN-A"/>
    <property type="match status" value="1"/>
</dbReference>
<keyword evidence="3" id="KW-0963">Cytoplasm</keyword>
<dbReference type="OrthoDB" id="2429551at2759"/>
<keyword evidence="5" id="KW-0789">Thiol protease inhibitor</keyword>
<dbReference type="GO" id="GO:0005829">
    <property type="term" value="C:cytosol"/>
    <property type="evidence" value="ECO:0007669"/>
    <property type="project" value="TreeGrafter"/>
</dbReference>
<dbReference type="Gene3D" id="3.10.450.10">
    <property type="match status" value="1"/>
</dbReference>
<comment type="similarity">
    <text evidence="2">Belongs to the cystatin family.</text>
</comment>
<evidence type="ECO:0000256" key="3">
    <source>
        <dbReference type="ARBA" id="ARBA00022490"/>
    </source>
</evidence>